<dbReference type="PANTHER" id="PTHR43707">
    <property type="entry name" value="HISTIDYL-TRNA SYNTHETASE"/>
    <property type="match status" value="1"/>
</dbReference>
<protein>
    <recommendedName>
        <fullName evidence="4">Histidine--tRNA ligase, chloroplastic</fullName>
        <ecNumber evidence="4">6.1.1.21</ecNumber>
    </recommendedName>
    <alternativeName>
        <fullName evidence="4">Histidyl-tRNA synthetase</fullName>
        <shortName evidence="4">HisRS</shortName>
    </alternativeName>
</protein>
<comment type="catalytic activity">
    <reaction evidence="3 4">
        <text>tRNA(His) + L-histidine + ATP = L-histidyl-tRNA(His) + AMP + diphosphate + H(+)</text>
        <dbReference type="Rhea" id="RHEA:17313"/>
        <dbReference type="Rhea" id="RHEA-COMP:9665"/>
        <dbReference type="Rhea" id="RHEA-COMP:9689"/>
        <dbReference type="ChEBI" id="CHEBI:15378"/>
        <dbReference type="ChEBI" id="CHEBI:30616"/>
        <dbReference type="ChEBI" id="CHEBI:33019"/>
        <dbReference type="ChEBI" id="CHEBI:57595"/>
        <dbReference type="ChEBI" id="CHEBI:78442"/>
        <dbReference type="ChEBI" id="CHEBI:78527"/>
        <dbReference type="ChEBI" id="CHEBI:456215"/>
        <dbReference type="EC" id="6.1.1.21"/>
    </reaction>
</comment>
<dbReference type="PIRSF" id="PIRSF001549">
    <property type="entry name" value="His-tRNA_synth"/>
    <property type="match status" value="1"/>
</dbReference>
<sequence length="422" mass="49865">MQTLRGTKDILPNEVKTWQKIYKIATNVLKIHNYQEIRTPIIENTELFERSIGNFTDIVNKEMYSFYDQGKRKITLRPEGTASIARAFITNKLYTEKSIKRLWYLGPMFRYERPQKGRQRQFHQLGIECIGSDMPMADIEVIKLATDILKQIKYKDEYLLEINSIGNLQERENYKVNLVEYLKKYEYELDLDSQHRIHKNPLRILDSKNLKTKEILQNAPKLTKYLGRTSLKHFEIICEHLTYLNIQYEINNYLVRGLDYYNYTAFEIKTKSLSQQNTICGGGRYDNLIQQLGGPKIPAVGWAIGLERLIILMNQNLSNKIEENKIYIAIQSSYKSNILWDIIDILKEYQLNFELDLSNNNLSKQIKRANQLKAEICFIIGENEIRDKSITIKWLQTRTQQTIKLSNLRKYIKYLKTLNYLT</sequence>
<dbReference type="EMBL" id="MF101455">
    <property type="protein sequence ID" value="ARW69209.1"/>
    <property type="molecule type" value="Genomic_DNA"/>
</dbReference>
<gene>
    <name evidence="7" type="primary">syh</name>
    <name evidence="4" type="synonym">hisS</name>
</gene>
<keyword evidence="7" id="KW-0150">Chloroplast</keyword>
<evidence type="ECO:0000256" key="1">
    <source>
        <dbReference type="ARBA" id="ARBA00008226"/>
    </source>
</evidence>
<dbReference type="HAMAP" id="MF_00127">
    <property type="entry name" value="His_tRNA_synth"/>
    <property type="match status" value="1"/>
</dbReference>
<dbReference type="InterPro" id="IPR045864">
    <property type="entry name" value="aa-tRNA-synth_II/BPL/LPL"/>
</dbReference>
<name>A0A1Z1MTJ4_9FLOR</name>
<comment type="subcellular location">
    <subcellularLocation>
        <location evidence="4">Plastid</location>
        <location evidence="4">Chloroplast</location>
    </subcellularLocation>
</comment>
<evidence type="ECO:0000313" key="7">
    <source>
        <dbReference type="EMBL" id="ARW69209.1"/>
    </source>
</evidence>
<dbReference type="RefSeq" id="YP_009399603.1">
    <property type="nucleotide sequence ID" value="NC_035297.1"/>
</dbReference>
<dbReference type="PROSITE" id="PS50862">
    <property type="entry name" value="AA_TRNA_LIGASE_II"/>
    <property type="match status" value="1"/>
</dbReference>
<dbReference type="Gene3D" id="3.30.930.10">
    <property type="entry name" value="Bira Bifunctional Protein, Domain 2"/>
    <property type="match status" value="1"/>
</dbReference>
<organism evidence="7">
    <name type="scientific">Dictyomenia sonderi</name>
    <dbReference type="NCBI Taxonomy" id="2007178"/>
    <lineage>
        <taxon>Eukaryota</taxon>
        <taxon>Rhodophyta</taxon>
        <taxon>Florideophyceae</taxon>
        <taxon>Rhodymeniophycidae</taxon>
        <taxon>Ceramiales</taxon>
        <taxon>Rhodomelaceae</taxon>
        <taxon>Pterosiphonieae</taxon>
        <taxon>Dictyomenia</taxon>
    </lineage>
</organism>
<evidence type="ECO:0000259" key="6">
    <source>
        <dbReference type="PROSITE" id="PS50862"/>
    </source>
</evidence>
<keyword evidence="4" id="KW-0067">ATP-binding</keyword>
<geneLocation type="chloroplast" evidence="7"/>
<keyword evidence="4" id="KW-0030">Aminoacyl-tRNA synthetase</keyword>
<feature type="binding site" evidence="5">
    <location>
        <position position="124"/>
    </location>
    <ligand>
        <name>L-histidine</name>
        <dbReference type="ChEBI" id="CHEBI:57595"/>
    </ligand>
</feature>
<dbReference type="AlphaFoldDB" id="A0A1Z1MTJ4"/>
<keyword evidence="4" id="KW-0648">Protein biosynthesis</keyword>
<dbReference type="GO" id="GO:0009507">
    <property type="term" value="C:chloroplast"/>
    <property type="evidence" value="ECO:0007669"/>
    <property type="project" value="UniProtKB-SubCell"/>
</dbReference>
<dbReference type="Pfam" id="PF13393">
    <property type="entry name" value="tRNA-synt_His"/>
    <property type="match status" value="1"/>
</dbReference>
<dbReference type="InterPro" id="IPR004154">
    <property type="entry name" value="Anticodon-bd"/>
</dbReference>
<dbReference type="InterPro" id="IPR036621">
    <property type="entry name" value="Anticodon-bd_dom_sf"/>
</dbReference>
<dbReference type="InterPro" id="IPR015807">
    <property type="entry name" value="His-tRNA-ligase"/>
</dbReference>
<accession>A0A1Z1MTJ4</accession>
<feature type="binding site" evidence="5">
    <location>
        <begin position="260"/>
        <end position="261"/>
    </location>
    <ligand>
        <name>L-histidine</name>
        <dbReference type="ChEBI" id="CHEBI:57595"/>
    </ligand>
</feature>
<dbReference type="GeneID" id="33349395"/>
<feature type="binding site" evidence="5">
    <location>
        <position position="128"/>
    </location>
    <ligand>
        <name>L-histidine</name>
        <dbReference type="ChEBI" id="CHEBI:57595"/>
    </ligand>
</feature>
<dbReference type="PANTHER" id="PTHR43707:SF1">
    <property type="entry name" value="HISTIDINE--TRNA LIGASE, MITOCHONDRIAL-RELATED"/>
    <property type="match status" value="1"/>
</dbReference>
<keyword evidence="7" id="KW-0934">Plastid</keyword>
<dbReference type="GO" id="GO:0004821">
    <property type="term" value="F:histidine-tRNA ligase activity"/>
    <property type="evidence" value="ECO:0007669"/>
    <property type="project" value="UniProtKB-UniRule"/>
</dbReference>
<evidence type="ECO:0000256" key="3">
    <source>
        <dbReference type="ARBA" id="ARBA00047639"/>
    </source>
</evidence>
<evidence type="ECO:0000256" key="4">
    <source>
        <dbReference type="HAMAP-Rule" id="MF_00127"/>
    </source>
</evidence>
<feature type="binding site" evidence="5">
    <location>
        <position position="256"/>
    </location>
    <ligand>
        <name>L-histidine</name>
        <dbReference type="ChEBI" id="CHEBI:57595"/>
    </ligand>
</feature>
<feature type="binding site" evidence="5">
    <location>
        <begin position="79"/>
        <end position="81"/>
    </location>
    <ligand>
        <name>L-histidine</name>
        <dbReference type="ChEBI" id="CHEBI:57595"/>
    </ligand>
</feature>
<proteinExistence type="inferred from homology"/>
<dbReference type="CDD" id="cd00773">
    <property type="entry name" value="HisRS-like_core"/>
    <property type="match status" value="1"/>
</dbReference>
<dbReference type="InterPro" id="IPR004516">
    <property type="entry name" value="HisRS/HisZ"/>
</dbReference>
<comment type="similarity">
    <text evidence="1 4">Belongs to the class-II aminoacyl-tRNA synthetase family.</text>
</comment>
<evidence type="ECO:0000256" key="5">
    <source>
        <dbReference type="PIRSR" id="PIRSR001549-1"/>
    </source>
</evidence>
<dbReference type="Pfam" id="PF03129">
    <property type="entry name" value="HGTP_anticodon"/>
    <property type="match status" value="1"/>
</dbReference>
<dbReference type="InterPro" id="IPR006195">
    <property type="entry name" value="aa-tRNA-synth_II"/>
</dbReference>
<dbReference type="SUPFAM" id="SSF52954">
    <property type="entry name" value="Class II aaRS ABD-related"/>
    <property type="match status" value="1"/>
</dbReference>
<evidence type="ECO:0000256" key="2">
    <source>
        <dbReference type="ARBA" id="ARBA00022741"/>
    </source>
</evidence>
<dbReference type="InterPro" id="IPR041715">
    <property type="entry name" value="HisRS-like_core"/>
</dbReference>
<dbReference type="EC" id="6.1.1.21" evidence="4"/>
<dbReference type="Gene3D" id="3.40.50.800">
    <property type="entry name" value="Anticodon-binding domain"/>
    <property type="match status" value="1"/>
</dbReference>
<keyword evidence="4 7" id="KW-0436">Ligase</keyword>
<feature type="domain" description="Aminoacyl-transfer RNA synthetases class-II family profile" evidence="6">
    <location>
        <begin position="1"/>
        <end position="313"/>
    </location>
</feature>
<dbReference type="SUPFAM" id="SSF55681">
    <property type="entry name" value="Class II aaRS and biotin synthetases"/>
    <property type="match status" value="1"/>
</dbReference>
<dbReference type="NCBIfam" id="TIGR00442">
    <property type="entry name" value="hisS"/>
    <property type="match status" value="1"/>
</dbReference>
<reference evidence="7" key="1">
    <citation type="journal article" date="2017" name="J. Phycol.">
        <title>Analysis of chloroplast genomes and a supermatrix inform reclassification of the Rhodomelaceae (Rhodophyta).</title>
        <authorList>
            <person name="Diaz-Tapia P."/>
            <person name="Maggs C.A."/>
            <person name="West J.A."/>
            <person name="Verbruggen H."/>
        </authorList>
    </citation>
    <scope>NUCLEOTIDE SEQUENCE</scope>
    <source>
        <strain evidence="7">PD1725</strain>
    </source>
</reference>
<feature type="binding site" evidence="5">
    <location>
        <position position="110"/>
    </location>
    <ligand>
        <name>L-histidine</name>
        <dbReference type="ChEBI" id="CHEBI:57595"/>
    </ligand>
</feature>
<dbReference type="GO" id="GO:0006427">
    <property type="term" value="P:histidyl-tRNA aminoacylation"/>
    <property type="evidence" value="ECO:0007669"/>
    <property type="project" value="UniProtKB-UniRule"/>
</dbReference>
<dbReference type="GO" id="GO:0005524">
    <property type="term" value="F:ATP binding"/>
    <property type="evidence" value="ECO:0007669"/>
    <property type="project" value="UniProtKB-UniRule"/>
</dbReference>
<keyword evidence="2 4" id="KW-0547">Nucleotide-binding</keyword>